<sequence length="177" mass="20173">MSTRGWNVSSPSKPLPRIYPPSKMPLRAGERGSTPQAVQHRTMIRPRGTIRISTNHAHQQSDQTKSTCLLKVISDLEKSLVMTMRLGSEEFRTKDPTLKYSVIMFITTGVKRLKDSRMLTLSWFKQILRLLTPSMEERMDLTTAMWTLAQMIPAEILYMTGDLLPAMMSLGQQMSKN</sequence>
<dbReference type="Proteomes" id="UP000105415">
    <property type="component" value="Genome"/>
</dbReference>
<gene>
    <name evidence="4" type="primary">C</name>
</gene>
<dbReference type="EMBL" id="KM212177">
    <property type="protein sequence ID" value="AIK19901.1"/>
    <property type="molecule type" value="Viral_cRNA"/>
</dbReference>
<comment type="similarity">
    <text evidence="1">Belongs to the morbillivirus protein C family.</text>
</comment>
<accession>A0A076V368</accession>
<feature type="region of interest" description="Disordered" evidence="3">
    <location>
        <begin position="1"/>
        <end position="39"/>
    </location>
</feature>
<dbReference type="Pfam" id="PF02725">
    <property type="entry name" value="Paramyxo_NS_C"/>
    <property type="match status" value="1"/>
</dbReference>
<evidence type="ECO:0000256" key="2">
    <source>
        <dbReference type="ARBA" id="ARBA00020872"/>
    </source>
</evidence>
<feature type="compositionally biased region" description="Polar residues" evidence="3">
    <location>
        <begin position="1"/>
        <end position="12"/>
    </location>
</feature>
<evidence type="ECO:0000256" key="3">
    <source>
        <dbReference type="SAM" id="MobiDB-lite"/>
    </source>
</evidence>
<evidence type="ECO:0000313" key="5">
    <source>
        <dbReference type="Proteomes" id="UP000105415"/>
    </source>
</evidence>
<evidence type="ECO:0000313" key="4">
    <source>
        <dbReference type="EMBL" id="AIK19901.1"/>
    </source>
</evidence>
<organism evidence="4 5">
    <name type="scientific">Morbillivirus caprinae</name>
    <dbReference type="NCBI Taxonomy" id="3052343"/>
    <lineage>
        <taxon>Viruses</taxon>
        <taxon>Riboviria</taxon>
        <taxon>Orthornavirae</taxon>
        <taxon>Negarnaviricota</taxon>
        <taxon>Haploviricotina</taxon>
        <taxon>Monjiviricetes</taxon>
        <taxon>Mononegavirales</taxon>
        <taxon>Paramyxoviridae</taxon>
        <taxon>Orthoparamyxovirinae</taxon>
        <taxon>Morbillivirus</taxon>
    </lineage>
</organism>
<name>A0A076V368_9MONO</name>
<proteinExistence type="inferred from homology"/>
<reference evidence="4 5" key="1">
    <citation type="submission" date="2014-07" db="EMBL/GenBank/DDBJ databases">
        <title>Complete Genome Sequence of a Field Strain of Peste des Petits Ruminants Virus Isolated during 2010-2014 Epidemics in Senegal.</title>
        <authorList>
            <person name="Salami H."/>
            <person name="Croville G."/>
            <person name="Kwiatek O."/>
            <person name="Mariette J."/>
            <person name="Klopp C."/>
            <person name="Valiere S."/>
            <person name="Guerin J.-L."/>
            <person name="Lo M."/>
            <person name="Thiongane Y."/>
            <person name="Albina E."/>
            <person name="Libeau G."/>
        </authorList>
    </citation>
    <scope>NUCLEOTIDE SEQUENCE [LARGE SCALE GENOMIC DNA]</scope>
    <source>
        <strain evidence="4">SnDk11I13</strain>
    </source>
</reference>
<evidence type="ECO:0000256" key="1">
    <source>
        <dbReference type="ARBA" id="ARBA00006580"/>
    </source>
</evidence>
<dbReference type="InterPro" id="IPR003875">
    <property type="entry name" value="Paramyxovir_NSC"/>
</dbReference>
<feature type="compositionally biased region" description="Pro residues" evidence="3">
    <location>
        <begin position="13"/>
        <end position="23"/>
    </location>
</feature>
<protein>
    <recommendedName>
        <fullName evidence="2">Protein C</fullName>
    </recommendedName>
</protein>